<evidence type="ECO:0000313" key="1">
    <source>
        <dbReference type="EMBL" id="RZS97356.1"/>
    </source>
</evidence>
<evidence type="ECO:0000313" key="2">
    <source>
        <dbReference type="Proteomes" id="UP000292209"/>
    </source>
</evidence>
<reference evidence="1 2" key="1">
    <citation type="submission" date="2019-02" db="EMBL/GenBank/DDBJ databases">
        <title>Genomic Encyclopedia of Archaeal and Bacterial Type Strains, Phase II (KMG-II): from individual species to whole genera.</title>
        <authorList>
            <person name="Goeker M."/>
        </authorList>
    </citation>
    <scope>NUCLEOTIDE SEQUENCE [LARGE SCALE GENOMIC DNA]</scope>
    <source>
        <strain evidence="1 2">DSM 21411</strain>
    </source>
</reference>
<gene>
    <name evidence="1" type="ORF">BC751_2962</name>
</gene>
<protein>
    <submittedName>
        <fullName evidence="1">Uncharacterized protein</fullName>
    </submittedName>
</protein>
<name>A0A4Q7PAP2_9BACT</name>
<organism evidence="1 2">
    <name type="scientific">Cecembia calidifontis</name>
    <dbReference type="NCBI Taxonomy" id="1187080"/>
    <lineage>
        <taxon>Bacteria</taxon>
        <taxon>Pseudomonadati</taxon>
        <taxon>Bacteroidota</taxon>
        <taxon>Cytophagia</taxon>
        <taxon>Cytophagales</taxon>
        <taxon>Cyclobacteriaceae</taxon>
        <taxon>Cecembia</taxon>
    </lineage>
</organism>
<sequence>MTTKKIRVLVKFVVLVDLLIRVHPNSLVVSLIQVPSYQ</sequence>
<dbReference type="Proteomes" id="UP000292209">
    <property type="component" value="Unassembled WGS sequence"/>
</dbReference>
<comment type="caution">
    <text evidence="1">The sequence shown here is derived from an EMBL/GenBank/DDBJ whole genome shotgun (WGS) entry which is preliminary data.</text>
</comment>
<dbReference type="EMBL" id="SGXG01000001">
    <property type="protein sequence ID" value="RZS97356.1"/>
    <property type="molecule type" value="Genomic_DNA"/>
</dbReference>
<accession>A0A4Q7PAP2</accession>
<dbReference type="AlphaFoldDB" id="A0A4Q7PAP2"/>
<keyword evidence="2" id="KW-1185">Reference proteome</keyword>
<proteinExistence type="predicted"/>